<protein>
    <recommendedName>
        <fullName evidence="3">Secreted protein</fullName>
    </recommendedName>
</protein>
<feature type="chain" id="PRO_5002432330" description="Secreted protein" evidence="1">
    <location>
        <begin position="22"/>
        <end position="68"/>
    </location>
</feature>
<evidence type="ECO:0000256" key="1">
    <source>
        <dbReference type="SAM" id="SignalP"/>
    </source>
</evidence>
<organism evidence="2">
    <name type="scientific">Anguilla anguilla</name>
    <name type="common">European freshwater eel</name>
    <name type="synonym">Muraena anguilla</name>
    <dbReference type="NCBI Taxonomy" id="7936"/>
    <lineage>
        <taxon>Eukaryota</taxon>
        <taxon>Metazoa</taxon>
        <taxon>Chordata</taxon>
        <taxon>Craniata</taxon>
        <taxon>Vertebrata</taxon>
        <taxon>Euteleostomi</taxon>
        <taxon>Actinopterygii</taxon>
        <taxon>Neopterygii</taxon>
        <taxon>Teleostei</taxon>
        <taxon>Anguilliformes</taxon>
        <taxon>Anguillidae</taxon>
        <taxon>Anguilla</taxon>
    </lineage>
</organism>
<reference evidence="2" key="1">
    <citation type="submission" date="2014-11" db="EMBL/GenBank/DDBJ databases">
        <authorList>
            <person name="Amaro Gonzalez C."/>
        </authorList>
    </citation>
    <scope>NUCLEOTIDE SEQUENCE</scope>
</reference>
<dbReference type="EMBL" id="GBXM01070872">
    <property type="protein sequence ID" value="JAH37705.1"/>
    <property type="molecule type" value="Transcribed_RNA"/>
</dbReference>
<accession>A0A0E9SAH6</accession>
<feature type="signal peptide" evidence="1">
    <location>
        <begin position="1"/>
        <end position="21"/>
    </location>
</feature>
<dbReference type="AlphaFoldDB" id="A0A0E9SAH6"/>
<sequence length="68" mass="7724">MRCCGVCVCACVCACVHVCLHVYVCLEHIESTEMPSQDVRKSTQPKRLLEVKTNCRFKSSLSCLLRKF</sequence>
<name>A0A0E9SAH6_ANGAN</name>
<reference evidence="2" key="2">
    <citation type="journal article" date="2015" name="Fish Shellfish Immunol.">
        <title>Early steps in the European eel (Anguilla anguilla)-Vibrio vulnificus interaction in the gills: Role of the RtxA13 toxin.</title>
        <authorList>
            <person name="Callol A."/>
            <person name="Pajuelo D."/>
            <person name="Ebbesson L."/>
            <person name="Teles M."/>
            <person name="MacKenzie S."/>
            <person name="Amaro C."/>
        </authorList>
    </citation>
    <scope>NUCLEOTIDE SEQUENCE</scope>
</reference>
<evidence type="ECO:0008006" key="3">
    <source>
        <dbReference type="Google" id="ProtNLM"/>
    </source>
</evidence>
<proteinExistence type="predicted"/>
<evidence type="ECO:0000313" key="2">
    <source>
        <dbReference type="EMBL" id="JAH37705.1"/>
    </source>
</evidence>
<keyword evidence="1" id="KW-0732">Signal</keyword>